<name>A0ABR5BS68_9TREE</name>
<evidence type="ECO:0000313" key="1">
    <source>
        <dbReference type="EMBL" id="KIR78236.1"/>
    </source>
</evidence>
<feature type="non-terminal residue" evidence="1">
    <location>
        <position position="1"/>
    </location>
</feature>
<keyword evidence="2" id="KW-1185">Reference proteome</keyword>
<accession>A0ABR5BS68</accession>
<gene>
    <name evidence="1" type="ORF">I306_04677</name>
</gene>
<evidence type="ECO:0000313" key="2">
    <source>
        <dbReference type="Proteomes" id="UP000054272"/>
    </source>
</evidence>
<organism evidence="1 2">
    <name type="scientific">Cryptococcus gattii EJB2</name>
    <dbReference type="NCBI Taxonomy" id="1296103"/>
    <lineage>
        <taxon>Eukaryota</taxon>
        <taxon>Fungi</taxon>
        <taxon>Dikarya</taxon>
        <taxon>Basidiomycota</taxon>
        <taxon>Agaricomycotina</taxon>
        <taxon>Tremellomycetes</taxon>
        <taxon>Tremellales</taxon>
        <taxon>Cryptococcaceae</taxon>
        <taxon>Cryptococcus</taxon>
        <taxon>Cryptococcus gattii species complex</taxon>
    </lineage>
</organism>
<dbReference type="Proteomes" id="UP000054272">
    <property type="component" value="Unassembled WGS sequence"/>
</dbReference>
<protein>
    <submittedName>
        <fullName evidence="1">Uncharacterized protein</fullName>
    </submittedName>
</protein>
<proteinExistence type="predicted"/>
<dbReference type="EMBL" id="KN848719">
    <property type="protein sequence ID" value="KIR78236.1"/>
    <property type="molecule type" value="Genomic_DNA"/>
</dbReference>
<sequence>MYKVCEAYTYIETGLESILRMENSPLLGEADPAVGSLQGEPSFLIAGKGNVPASSIIAPKTGSGLVGVCLVHAAAILLARQHAIYNMLLYGLKQPAERSTGGVFGCQMAQNGFPGSPFASSIRFSPPGPDLFEPVSPLLPGFQSKAAKRSVTTCWRIAMASIWTAFRSKSSLVLGDRHCFQLEGLYLVLRWIQPAVDAEEGEAPCCYSGLGLRMRADDLVVDKTCVRIFVWDISDGVSNPLLMFEAERIFEEQIKDEENGRRKQYATPRTLVRSSLLPHTQECGNTCWNSSGLVPQCHRIAPSRKQ</sequence>
<reference evidence="1 2" key="1">
    <citation type="submission" date="2015-01" db="EMBL/GenBank/DDBJ databases">
        <title>The Genome Sequence of Cryptococcus gattii EJB2.</title>
        <authorList>
            <consortium name="The Broad Institute Genomics Platform"/>
            <person name="Cuomo C."/>
            <person name="Litvintseva A."/>
            <person name="Chen Y."/>
            <person name="Heitman J."/>
            <person name="Sun S."/>
            <person name="Springer D."/>
            <person name="Dromer F."/>
            <person name="Young S."/>
            <person name="Zeng Q."/>
            <person name="Gargeya S."/>
            <person name="Abouelleil A."/>
            <person name="Alvarado L."/>
            <person name="Chapman S.B."/>
            <person name="Gainer-Dewar J."/>
            <person name="Goldberg J."/>
            <person name="Griggs A."/>
            <person name="Gujja S."/>
            <person name="Hansen M."/>
            <person name="Howarth C."/>
            <person name="Imamovic A."/>
            <person name="Larimer J."/>
            <person name="Murphy C."/>
            <person name="Naylor J."/>
            <person name="Pearson M."/>
            <person name="Priest M."/>
            <person name="Roberts A."/>
            <person name="Saif S."/>
            <person name="Shea T."/>
            <person name="Sykes S."/>
            <person name="Wortman J."/>
            <person name="Nusbaum C."/>
            <person name="Birren B."/>
        </authorList>
    </citation>
    <scope>NUCLEOTIDE SEQUENCE [LARGE SCALE GENOMIC DNA]</scope>
    <source>
        <strain evidence="1 2">EJB2</strain>
    </source>
</reference>